<dbReference type="CDD" id="cd01948">
    <property type="entry name" value="EAL"/>
    <property type="match status" value="1"/>
</dbReference>
<dbReference type="Gene3D" id="3.20.20.450">
    <property type="entry name" value="EAL domain"/>
    <property type="match status" value="1"/>
</dbReference>
<dbReference type="InterPro" id="IPR035919">
    <property type="entry name" value="EAL_sf"/>
</dbReference>
<dbReference type="Proteomes" id="UP000271227">
    <property type="component" value="Unassembled WGS sequence"/>
</dbReference>
<dbReference type="InterPro" id="IPR001633">
    <property type="entry name" value="EAL_dom"/>
</dbReference>
<protein>
    <submittedName>
        <fullName evidence="4">Cyclic-di-GMP phosphodiesterase TipF (Flagellum assembly factor)</fullName>
    </submittedName>
</protein>
<name>A0A3M0C033_9PROT</name>
<proteinExistence type="predicted"/>
<dbReference type="SMART" id="SM00052">
    <property type="entry name" value="EAL"/>
    <property type="match status" value="1"/>
</dbReference>
<dbReference type="InParanoid" id="A0A3M0C033"/>
<dbReference type="Pfam" id="PF00563">
    <property type="entry name" value="EAL"/>
    <property type="match status" value="1"/>
</dbReference>
<dbReference type="PANTHER" id="PTHR33121:SF79">
    <property type="entry name" value="CYCLIC DI-GMP PHOSPHODIESTERASE PDED-RELATED"/>
    <property type="match status" value="1"/>
</dbReference>
<evidence type="ECO:0000256" key="1">
    <source>
        <dbReference type="SAM" id="MobiDB-lite"/>
    </source>
</evidence>
<dbReference type="AlphaFoldDB" id="A0A3M0C033"/>
<dbReference type="PROSITE" id="PS50883">
    <property type="entry name" value="EAL"/>
    <property type="match status" value="1"/>
</dbReference>
<feature type="region of interest" description="Disordered" evidence="1">
    <location>
        <begin position="124"/>
        <end position="205"/>
    </location>
</feature>
<reference evidence="4 5" key="1">
    <citation type="submission" date="2018-10" db="EMBL/GenBank/DDBJ databases">
        <title>Genomic Encyclopedia of Archaeal and Bacterial Type Strains, Phase II (KMG-II): from individual species to whole genera.</title>
        <authorList>
            <person name="Goeker M."/>
        </authorList>
    </citation>
    <scope>NUCLEOTIDE SEQUENCE [LARGE SCALE GENOMIC DNA]</scope>
    <source>
        <strain evidence="4 5">DSM 25217</strain>
    </source>
</reference>
<comment type="caution">
    <text evidence="4">The sequence shown here is derived from an EMBL/GenBank/DDBJ whole genome shotgun (WGS) entry which is preliminary data.</text>
</comment>
<dbReference type="RefSeq" id="WP_121939679.1">
    <property type="nucleotide sequence ID" value="NZ_REFR01000014.1"/>
</dbReference>
<feature type="domain" description="EAL" evidence="3">
    <location>
        <begin position="210"/>
        <end position="455"/>
    </location>
</feature>
<evidence type="ECO:0000256" key="2">
    <source>
        <dbReference type="SAM" id="Phobius"/>
    </source>
</evidence>
<evidence type="ECO:0000259" key="3">
    <source>
        <dbReference type="PROSITE" id="PS50883"/>
    </source>
</evidence>
<evidence type="ECO:0000313" key="4">
    <source>
        <dbReference type="EMBL" id="RMB02662.1"/>
    </source>
</evidence>
<keyword evidence="2" id="KW-1133">Transmembrane helix</keyword>
<feature type="transmembrane region" description="Helical" evidence="2">
    <location>
        <begin position="36"/>
        <end position="56"/>
    </location>
</feature>
<sequence length="455" mass="50815">MRALTQFFLFLIYALLGVFAAVLPPRMAGVDQDTATVFGILVFFAAWQTTMTLTLARRSTEQARHVAKLEQKIAHLLKETETLSGTVKAQAGQPQKSDKVISELSLLKTLLEQVIHRQAHFDLKAMPDPSDDKAGKAPQKPVSTAKDKAAKPASQQKAGEKAPAAKSPAGASVSGESAAQDAAPEEEDRKPQPPSARETQPAPVIDVKNRGKLLDLFRDALSENRVDLYIQPIVALPSRRTVHYECYSRVRDEDGGVVLPSQFMPLAEDRGLVGTLDNLLLFRLIQLVRRLGPRRPDIRFFCNLSRACMEDGEFLSQLIDFMTSNYEFSSRLVFEITEDDWIMLDDTIRTNLEQLRRRGFRFSLDHARDFDADFAAMAKDGIAYMKADVKTLTRELKPGNLKEVMADLRLRGIRLIATHIETEGEILQVLDLGLEYGQGYIFGEPSQATELNRSL</sequence>
<dbReference type="SUPFAM" id="SSF141868">
    <property type="entry name" value="EAL domain-like"/>
    <property type="match status" value="1"/>
</dbReference>
<feature type="compositionally biased region" description="Basic and acidic residues" evidence="1">
    <location>
        <begin position="124"/>
        <end position="135"/>
    </location>
</feature>
<gene>
    <name evidence="4" type="ORF">BXY39_3012</name>
</gene>
<dbReference type="GO" id="GO:0071111">
    <property type="term" value="F:cyclic-guanylate-specific phosphodiesterase activity"/>
    <property type="evidence" value="ECO:0007669"/>
    <property type="project" value="InterPro"/>
</dbReference>
<keyword evidence="5" id="KW-1185">Reference proteome</keyword>
<dbReference type="PANTHER" id="PTHR33121">
    <property type="entry name" value="CYCLIC DI-GMP PHOSPHODIESTERASE PDEF"/>
    <property type="match status" value="1"/>
</dbReference>
<keyword evidence="2" id="KW-0812">Transmembrane</keyword>
<dbReference type="InterPro" id="IPR050706">
    <property type="entry name" value="Cyclic-di-GMP_PDE-like"/>
</dbReference>
<evidence type="ECO:0000313" key="5">
    <source>
        <dbReference type="Proteomes" id="UP000271227"/>
    </source>
</evidence>
<accession>A0A3M0C033</accession>
<organism evidence="4 5">
    <name type="scientific">Eilatimonas milleporae</name>
    <dbReference type="NCBI Taxonomy" id="911205"/>
    <lineage>
        <taxon>Bacteria</taxon>
        <taxon>Pseudomonadati</taxon>
        <taxon>Pseudomonadota</taxon>
        <taxon>Alphaproteobacteria</taxon>
        <taxon>Kordiimonadales</taxon>
        <taxon>Kordiimonadaceae</taxon>
        <taxon>Eilatimonas</taxon>
    </lineage>
</organism>
<dbReference type="OrthoDB" id="7178689at2"/>
<keyword evidence="2" id="KW-0472">Membrane</keyword>
<feature type="compositionally biased region" description="Low complexity" evidence="1">
    <location>
        <begin position="161"/>
        <end position="175"/>
    </location>
</feature>
<dbReference type="EMBL" id="REFR01000014">
    <property type="protein sequence ID" value="RMB02662.1"/>
    <property type="molecule type" value="Genomic_DNA"/>
</dbReference>